<feature type="compositionally biased region" description="Basic and acidic residues" evidence="1">
    <location>
        <begin position="460"/>
        <end position="474"/>
    </location>
</feature>
<feature type="region of interest" description="Disordered" evidence="1">
    <location>
        <begin position="368"/>
        <end position="446"/>
    </location>
</feature>
<dbReference type="Proteomes" id="UP000272025">
    <property type="component" value="Unassembled WGS sequence"/>
</dbReference>
<proteinExistence type="predicted"/>
<feature type="region of interest" description="Disordered" evidence="1">
    <location>
        <begin position="159"/>
        <end position="183"/>
    </location>
</feature>
<dbReference type="PANTHER" id="PTHR38702:SF1">
    <property type="entry name" value="CALPONIN-HOMOLOGY (CH) DOMAIN-CONTAINING PROTEIN"/>
    <property type="match status" value="1"/>
</dbReference>
<dbReference type="OrthoDB" id="2534759at2759"/>
<feature type="compositionally biased region" description="Polar residues" evidence="1">
    <location>
        <begin position="377"/>
        <end position="386"/>
    </location>
</feature>
<feature type="region of interest" description="Disordered" evidence="1">
    <location>
        <begin position="233"/>
        <end position="293"/>
    </location>
</feature>
<dbReference type="RefSeq" id="XP_028465083.1">
    <property type="nucleotide sequence ID" value="XM_028615065.1"/>
</dbReference>
<name>A0A3N2PRZ4_SODAK</name>
<protein>
    <submittedName>
        <fullName evidence="2">Uncharacterized protein</fullName>
    </submittedName>
</protein>
<feature type="compositionally biased region" description="Polar residues" evidence="1">
    <location>
        <begin position="266"/>
        <end position="276"/>
    </location>
</feature>
<feature type="region of interest" description="Disordered" evidence="1">
    <location>
        <begin position="460"/>
        <end position="497"/>
    </location>
</feature>
<feature type="compositionally biased region" description="Polar residues" evidence="1">
    <location>
        <begin position="164"/>
        <end position="175"/>
    </location>
</feature>
<feature type="compositionally biased region" description="Acidic residues" evidence="1">
    <location>
        <begin position="409"/>
        <end position="419"/>
    </location>
</feature>
<organism evidence="2 3">
    <name type="scientific">Sodiomyces alkalinus (strain CBS 110278 / VKM F-3762 / F11)</name>
    <name type="common">Alkaliphilic filamentous fungus</name>
    <dbReference type="NCBI Taxonomy" id="1314773"/>
    <lineage>
        <taxon>Eukaryota</taxon>
        <taxon>Fungi</taxon>
        <taxon>Dikarya</taxon>
        <taxon>Ascomycota</taxon>
        <taxon>Pezizomycotina</taxon>
        <taxon>Sordariomycetes</taxon>
        <taxon>Hypocreomycetidae</taxon>
        <taxon>Glomerellales</taxon>
        <taxon>Plectosphaerellaceae</taxon>
        <taxon>Sodiomyces</taxon>
    </lineage>
</organism>
<dbReference type="EMBL" id="ML119057">
    <property type="protein sequence ID" value="ROT37277.1"/>
    <property type="molecule type" value="Genomic_DNA"/>
</dbReference>
<gene>
    <name evidence="2" type="ORF">SODALDRAFT_379751</name>
</gene>
<accession>A0A3N2PRZ4</accession>
<dbReference type="GeneID" id="39583542"/>
<evidence type="ECO:0000313" key="2">
    <source>
        <dbReference type="EMBL" id="ROT37277.1"/>
    </source>
</evidence>
<reference evidence="2 3" key="1">
    <citation type="journal article" date="2018" name="Mol. Ecol.">
        <title>The obligate alkalophilic soda-lake fungus Sodiomyces alkalinus has shifted to a protein diet.</title>
        <authorList>
            <person name="Grum-Grzhimaylo A.A."/>
            <person name="Falkoski D.L."/>
            <person name="van den Heuvel J."/>
            <person name="Valero-Jimenez C.A."/>
            <person name="Min B."/>
            <person name="Choi I.G."/>
            <person name="Lipzen A."/>
            <person name="Daum C.G."/>
            <person name="Aanen D.K."/>
            <person name="Tsang A."/>
            <person name="Henrissat B."/>
            <person name="Bilanenko E.N."/>
            <person name="de Vries R.P."/>
            <person name="van Kan J.A.L."/>
            <person name="Grigoriev I.V."/>
            <person name="Debets A.J.M."/>
        </authorList>
    </citation>
    <scope>NUCLEOTIDE SEQUENCE [LARGE SCALE GENOMIC DNA]</scope>
    <source>
        <strain evidence="2 3">F11</strain>
    </source>
</reference>
<sequence>MVEPIHSIPFSFHSNLSVPGVPHRSTPSFLSKSLKPLDSASTNLARVEFIELLRYKNILVYLIKLRISFQSYFRTQYNTHYRSLRKLNARIVAFFLCLNSIAAQNPNQIAVRLDHSAYTTCLPIPAALVPAVTPSTTLKHQHSEPTKPFQILESHVARGHPPSLRTSRLGSNSPSRTDKTPRFPAIGLDVTFIVSAEPPSVRCESPSPEITPTPAIGACPNLSRCVSTASDLSHGSGSEFATRDSLGSDAFSRQSSASYGRRSDVSFASSRQSTHSDGSRPSRRRGYMRPQGTAFAASAQSRESVLSLGSIAHLQYYFARTGLLDGKGAQLQRKNKQNRATLDLSALDTSTSSSSSSSLLLSLSSSSLSPRVAGSDVDSSYASMGSSPELAASGFGSGPLVESPIEEPYYSDEFDEPDPDMPPPTTSTYIHREKPVPPPPTVEELKSDLTGSLEKAAEALKDARDRKDGPRDVGEGTSQPAPATESPRSHHARQKSKAMGWYELQGMHILDVTTLAIRAAKMYYTAHEQPERLDSIKSERQIRAELFSVMETLKQMATRRWAGGIRDDELANLETWIRSLFDMLKQEDEMEEAERAERAGWMWLKGDWTGRETERELAFLASLAVDLGLPPLPEYTPAAGLAAGDLPTPFLKSMQNGLRLVKLHNAAVKKSKRRFGSITPFHEDTEKPYRCADNLRYWVKAAELRWEVLLKVDALGVVCNTGPQVWTDFEAAIWKWCRKAREEIAAELDV</sequence>
<evidence type="ECO:0000256" key="1">
    <source>
        <dbReference type="SAM" id="MobiDB-lite"/>
    </source>
</evidence>
<keyword evidence="3" id="KW-1185">Reference proteome</keyword>
<dbReference type="STRING" id="1314773.A0A3N2PRZ4"/>
<dbReference type="AlphaFoldDB" id="A0A3N2PRZ4"/>
<evidence type="ECO:0000313" key="3">
    <source>
        <dbReference type="Proteomes" id="UP000272025"/>
    </source>
</evidence>
<dbReference type="PANTHER" id="PTHR38702">
    <property type="entry name" value="CALPONIN-HOMOLOGY (CH) DOMAIN-CONTAINING PROTEIN"/>
    <property type="match status" value="1"/>
</dbReference>